<organism evidence="1 2">
    <name type="scientific">Nocardia arthritidis</name>
    <dbReference type="NCBI Taxonomy" id="228602"/>
    <lineage>
        <taxon>Bacteria</taxon>
        <taxon>Bacillati</taxon>
        <taxon>Actinomycetota</taxon>
        <taxon>Actinomycetes</taxon>
        <taxon>Mycobacteriales</taxon>
        <taxon>Nocardiaceae</taxon>
        <taxon>Nocardia</taxon>
    </lineage>
</organism>
<accession>A0A6G9YIJ4</accession>
<dbReference type="AlphaFoldDB" id="A0A6G9YIJ4"/>
<dbReference type="Proteomes" id="UP000503540">
    <property type="component" value="Chromosome"/>
</dbReference>
<gene>
    <name evidence="1" type="ORF">F5544_24540</name>
</gene>
<keyword evidence="2" id="KW-1185">Reference proteome</keyword>
<dbReference type="KEGG" id="nah:F5544_24540"/>
<reference evidence="1 2" key="1">
    <citation type="journal article" date="2019" name="ACS Chem. Biol.">
        <title>Identification and Mobilization of a Cryptic Antibiotic Biosynthesis Gene Locus from a Human-Pathogenic Nocardia Isolate.</title>
        <authorList>
            <person name="Herisse M."/>
            <person name="Ishida K."/>
            <person name="Porter J.L."/>
            <person name="Howden B."/>
            <person name="Hertweck C."/>
            <person name="Stinear T.P."/>
            <person name="Pidot S.J."/>
        </authorList>
    </citation>
    <scope>NUCLEOTIDE SEQUENCE [LARGE SCALE GENOMIC DNA]</scope>
    <source>
        <strain evidence="1 2">AUSMDU00012717</strain>
    </source>
</reference>
<evidence type="ECO:0000313" key="1">
    <source>
        <dbReference type="EMBL" id="QIS12763.1"/>
    </source>
</evidence>
<dbReference type="EMBL" id="CP046172">
    <property type="protein sequence ID" value="QIS12763.1"/>
    <property type="molecule type" value="Genomic_DNA"/>
</dbReference>
<protein>
    <submittedName>
        <fullName evidence="1">Uncharacterized protein</fullName>
    </submittedName>
</protein>
<sequence>MDIEDVELVLVDANIAGCVSVALSRALDDWRRRVLSECIGDLDRIMHHFEDEYEAEYFGRLRDMAMTLYSLDQAEIETRPSP</sequence>
<proteinExistence type="predicted"/>
<evidence type="ECO:0000313" key="2">
    <source>
        <dbReference type="Proteomes" id="UP000503540"/>
    </source>
</evidence>
<name>A0A6G9YIJ4_9NOCA</name>
<dbReference type="RefSeq" id="WP_167475395.1">
    <property type="nucleotide sequence ID" value="NZ_CP046172.1"/>
</dbReference>